<feature type="domain" description="Xylanolytic transcriptional activator regulatory" evidence="6">
    <location>
        <begin position="206"/>
        <end position="290"/>
    </location>
</feature>
<dbReference type="GO" id="GO:0005634">
    <property type="term" value="C:nucleus"/>
    <property type="evidence" value="ECO:0007669"/>
    <property type="project" value="UniProtKB-SubCell"/>
</dbReference>
<keyword evidence="4" id="KW-0804">Transcription</keyword>
<name>A0A9N9XZL7_9HYPO</name>
<dbReference type="CDD" id="cd00067">
    <property type="entry name" value="GAL4"/>
    <property type="match status" value="1"/>
</dbReference>
<dbReference type="OrthoDB" id="5370478at2759"/>
<keyword evidence="8" id="KW-1185">Reference proteome</keyword>
<dbReference type="PANTHER" id="PTHR47338:SF19">
    <property type="entry name" value="ZN(II)2CYS6 TRANSCRIPTION FACTOR (EUROFUNG)"/>
    <property type="match status" value="1"/>
</dbReference>
<dbReference type="GO" id="GO:0000981">
    <property type="term" value="F:DNA-binding transcription factor activity, RNA polymerase II-specific"/>
    <property type="evidence" value="ECO:0007669"/>
    <property type="project" value="InterPro"/>
</dbReference>
<gene>
    <name evidence="7" type="ORF">CBYS24578_00011075</name>
</gene>
<dbReference type="AlphaFoldDB" id="A0A9N9XZL7"/>
<dbReference type="Pfam" id="PF04082">
    <property type="entry name" value="Fungal_trans"/>
    <property type="match status" value="1"/>
</dbReference>
<keyword evidence="5" id="KW-0539">Nucleus</keyword>
<dbReference type="GO" id="GO:0006351">
    <property type="term" value="P:DNA-templated transcription"/>
    <property type="evidence" value="ECO:0007669"/>
    <property type="project" value="InterPro"/>
</dbReference>
<evidence type="ECO:0000256" key="3">
    <source>
        <dbReference type="ARBA" id="ARBA00023015"/>
    </source>
</evidence>
<dbReference type="CDD" id="cd12148">
    <property type="entry name" value="fungal_TF_MHR"/>
    <property type="match status" value="1"/>
</dbReference>
<keyword evidence="3" id="KW-0805">Transcription regulation</keyword>
<dbReference type="PANTHER" id="PTHR47338">
    <property type="entry name" value="ZN(II)2CYS6 TRANSCRIPTION FACTOR (EUROFUNG)-RELATED"/>
    <property type="match status" value="1"/>
</dbReference>
<evidence type="ECO:0000256" key="5">
    <source>
        <dbReference type="ARBA" id="ARBA00023242"/>
    </source>
</evidence>
<dbReference type="InterPro" id="IPR001138">
    <property type="entry name" value="Zn2Cys6_DnaBD"/>
</dbReference>
<dbReference type="EMBL" id="CABFNO020001350">
    <property type="protein sequence ID" value="CAG9982799.1"/>
    <property type="molecule type" value="Genomic_DNA"/>
</dbReference>
<proteinExistence type="predicted"/>
<reference evidence="7" key="1">
    <citation type="submission" date="2021-10" db="EMBL/GenBank/DDBJ databases">
        <authorList>
            <person name="Piombo E."/>
        </authorList>
    </citation>
    <scope>NUCLEOTIDE SEQUENCE</scope>
</reference>
<protein>
    <recommendedName>
        <fullName evidence="6">Xylanolytic transcriptional activator regulatory domain-containing protein</fullName>
    </recommendedName>
</protein>
<evidence type="ECO:0000259" key="6">
    <source>
        <dbReference type="SMART" id="SM00906"/>
    </source>
</evidence>
<comment type="caution">
    <text evidence="7">The sequence shown here is derived from an EMBL/GenBank/DDBJ whole genome shotgun (WGS) entry which is preliminary data.</text>
</comment>
<accession>A0A9N9XZL7</accession>
<comment type="subcellular location">
    <subcellularLocation>
        <location evidence="1">Nucleus</location>
    </subcellularLocation>
</comment>
<dbReference type="InterPro" id="IPR007219">
    <property type="entry name" value="XnlR_reg_dom"/>
</dbReference>
<dbReference type="Proteomes" id="UP000754883">
    <property type="component" value="Unassembled WGS sequence"/>
</dbReference>
<evidence type="ECO:0000256" key="2">
    <source>
        <dbReference type="ARBA" id="ARBA00022723"/>
    </source>
</evidence>
<dbReference type="GO" id="GO:0008270">
    <property type="term" value="F:zinc ion binding"/>
    <property type="evidence" value="ECO:0007669"/>
    <property type="project" value="InterPro"/>
</dbReference>
<dbReference type="GO" id="GO:0003677">
    <property type="term" value="F:DNA binding"/>
    <property type="evidence" value="ECO:0007669"/>
    <property type="project" value="InterPro"/>
</dbReference>
<evidence type="ECO:0000313" key="7">
    <source>
        <dbReference type="EMBL" id="CAG9982799.1"/>
    </source>
</evidence>
<dbReference type="InterPro" id="IPR050815">
    <property type="entry name" value="TF_fung"/>
</dbReference>
<organism evidence="7 8">
    <name type="scientific">Clonostachys byssicola</name>
    <dbReference type="NCBI Taxonomy" id="160290"/>
    <lineage>
        <taxon>Eukaryota</taxon>
        <taxon>Fungi</taxon>
        <taxon>Dikarya</taxon>
        <taxon>Ascomycota</taxon>
        <taxon>Pezizomycotina</taxon>
        <taxon>Sordariomycetes</taxon>
        <taxon>Hypocreomycetidae</taxon>
        <taxon>Hypocreales</taxon>
        <taxon>Bionectriaceae</taxon>
        <taxon>Clonostachys</taxon>
    </lineage>
</organism>
<evidence type="ECO:0000256" key="1">
    <source>
        <dbReference type="ARBA" id="ARBA00004123"/>
    </source>
</evidence>
<evidence type="ECO:0000256" key="4">
    <source>
        <dbReference type="ARBA" id="ARBA00023163"/>
    </source>
</evidence>
<dbReference type="SMART" id="SM00906">
    <property type="entry name" value="Fungal_trans"/>
    <property type="match status" value="1"/>
</dbReference>
<sequence>MRCLKSKVKCVHKGRSPCQRCVRAGFAGCQLTKPIRKPIVRATRPQLESNGMQSFQSQSLAGSPRLSADASANQSRLVLGHVGTADIDEHVSQISMSRKLAILKTFANQYPELTIIHVQTLMGGFAFSPCPPQHRILFAAVLTLTRARLAPTEVPWADTLRPREEYAEYTRARLSEVLLEAPKIEFVQALLIITLHEWGTRDFHKAWMYCGMAIRMMQALYSMRTAPFPPDPTSNDQDHDRYSRAIETKTYWACFIIDCMVNAGTYNPPMLPMSEMRKLRIGCPVNALEYALGQKHPKVSAASNVELSLGIARGCEILVRGFDIWSQLMTFVFNDGRKAPGMCAPRNCPWVSSSPWAKASSRLEAWRAMREADTHYPTASVVMYVTLGYGEAFVYINVLYYVSVIMLRREYLPFLPTPESLPSGPTDPPLLEAEAPENWWEDNARQLFQSAEYIARLLEEASECGVHLMTPFAGFCAFSAGYLCAYVHWFPNMNLGRSPDAGKCLTVCLKYLKEFKKVWSIAEGWINTIEHASLLYRRAATTGRYRGMSRANFNGLHQSLHEFRVVDRSEQHMKEMDGVEQATDTSRDPMDDVATITDDSPDTNVLLESFLHEVNSNMDEQGPWSQWWPPMDEATFALDEAH</sequence>
<evidence type="ECO:0000313" key="8">
    <source>
        <dbReference type="Proteomes" id="UP000754883"/>
    </source>
</evidence>
<keyword evidence="2" id="KW-0479">Metal-binding</keyword>